<protein>
    <recommendedName>
        <fullName evidence="3">Class I SAM-dependent methyltransferase</fullName>
    </recommendedName>
</protein>
<proteinExistence type="predicted"/>
<dbReference type="Gene3D" id="3.40.50.150">
    <property type="entry name" value="Vaccinia Virus protein VP39"/>
    <property type="match status" value="1"/>
</dbReference>
<keyword evidence="2" id="KW-1185">Reference proteome</keyword>
<accession>A0ABT5SYN3</accession>
<evidence type="ECO:0008006" key="3">
    <source>
        <dbReference type="Google" id="ProtNLM"/>
    </source>
</evidence>
<reference evidence="1 2" key="1">
    <citation type="submission" date="2023-02" db="EMBL/GenBank/DDBJ databases">
        <title>Genome sequencing required for Actinomycetospora new species description.</title>
        <authorList>
            <person name="Saimee Y."/>
            <person name="Duangmal K."/>
        </authorList>
    </citation>
    <scope>NUCLEOTIDE SEQUENCE [LARGE SCALE GENOMIC DNA]</scope>
    <source>
        <strain evidence="1 2">DW7H6</strain>
    </source>
</reference>
<name>A0ABT5SYN3_9PSEU</name>
<dbReference type="Proteomes" id="UP001300763">
    <property type="component" value="Unassembled WGS sequence"/>
</dbReference>
<sequence length="57" mass="6387">MDATAWDARYADRDLLWSETPNWWVHEVLAGRATGRALDLACGEGRNAVWLAEEGRG</sequence>
<dbReference type="SUPFAM" id="SSF53335">
    <property type="entry name" value="S-adenosyl-L-methionine-dependent methyltransferases"/>
    <property type="match status" value="1"/>
</dbReference>
<dbReference type="InterPro" id="IPR029063">
    <property type="entry name" value="SAM-dependent_MTases_sf"/>
</dbReference>
<gene>
    <name evidence="1" type="ORF">PGB27_21735</name>
</gene>
<evidence type="ECO:0000313" key="1">
    <source>
        <dbReference type="EMBL" id="MDD7967973.1"/>
    </source>
</evidence>
<organism evidence="1 2">
    <name type="scientific">Actinomycetospora lemnae</name>
    <dbReference type="NCBI Taxonomy" id="3019891"/>
    <lineage>
        <taxon>Bacteria</taxon>
        <taxon>Bacillati</taxon>
        <taxon>Actinomycetota</taxon>
        <taxon>Actinomycetes</taxon>
        <taxon>Pseudonocardiales</taxon>
        <taxon>Pseudonocardiaceae</taxon>
        <taxon>Actinomycetospora</taxon>
    </lineage>
</organism>
<evidence type="ECO:0000313" key="2">
    <source>
        <dbReference type="Proteomes" id="UP001300763"/>
    </source>
</evidence>
<comment type="caution">
    <text evidence="1">The sequence shown here is derived from an EMBL/GenBank/DDBJ whole genome shotgun (WGS) entry which is preliminary data.</text>
</comment>
<dbReference type="RefSeq" id="WP_274202505.1">
    <property type="nucleotide sequence ID" value="NZ_JAQZAO010000010.1"/>
</dbReference>
<dbReference type="EMBL" id="JAQZAO010000010">
    <property type="protein sequence ID" value="MDD7967973.1"/>
    <property type="molecule type" value="Genomic_DNA"/>
</dbReference>